<evidence type="ECO:0000256" key="1">
    <source>
        <dbReference type="ARBA" id="ARBA00022980"/>
    </source>
</evidence>
<protein>
    <recommendedName>
        <fullName evidence="3">Small ribosomal subunit protein eS1</fullName>
    </recommendedName>
</protein>
<dbReference type="GO" id="GO:0005840">
    <property type="term" value="C:ribosome"/>
    <property type="evidence" value="ECO:0007669"/>
    <property type="project" value="UniProtKB-KW"/>
</dbReference>
<dbReference type="InterPro" id="IPR001593">
    <property type="entry name" value="Ribosomal_eS1"/>
</dbReference>
<reference evidence="4 5" key="1">
    <citation type="journal article" date="2019" name="Nat. Microbiol.">
        <title>Wide diversity of methane and short-chain alkane metabolisms in uncultured archaea.</title>
        <authorList>
            <person name="Borrel G."/>
            <person name="Adam P.S."/>
            <person name="McKay L.J."/>
            <person name="Chen L.X."/>
            <person name="Sierra-Garcia I.N."/>
            <person name="Sieber C.M."/>
            <person name="Letourneur Q."/>
            <person name="Ghozlane A."/>
            <person name="Andersen G.L."/>
            <person name="Li W.J."/>
            <person name="Hallam S.J."/>
            <person name="Muyzer G."/>
            <person name="de Oliveira V.M."/>
            <person name="Inskeep W.P."/>
            <person name="Banfield J.F."/>
            <person name="Gribaldo S."/>
        </authorList>
    </citation>
    <scope>NUCLEOTIDE SEQUENCE [LARGE SCALE GENOMIC DNA]</scope>
    <source>
        <strain evidence="4">NM1b</strain>
    </source>
</reference>
<dbReference type="InterPro" id="IPR030838">
    <property type="entry name" value="Ribosomal_eS1_arc"/>
</dbReference>
<organism evidence="4 5">
    <name type="scientific">Candidatus Methanolliviera hydrocarbonicum</name>
    <dbReference type="NCBI Taxonomy" id="2491085"/>
    <lineage>
        <taxon>Archaea</taxon>
        <taxon>Methanobacteriati</taxon>
        <taxon>Methanobacteriota</taxon>
        <taxon>Candidatus Methanoliparia</taxon>
        <taxon>Candidatus Methanoliparales</taxon>
        <taxon>Candidatus Methanollivieraceae</taxon>
        <taxon>Candidatus Methanolliviera</taxon>
    </lineage>
</organism>
<dbReference type="NCBIfam" id="NF003142">
    <property type="entry name" value="PRK04057.1"/>
    <property type="match status" value="1"/>
</dbReference>
<dbReference type="AlphaFoldDB" id="A0A520KXP0"/>
<dbReference type="Pfam" id="PF01015">
    <property type="entry name" value="Ribosomal_S3Ae"/>
    <property type="match status" value="1"/>
</dbReference>
<dbReference type="Proteomes" id="UP000320766">
    <property type="component" value="Unassembled WGS sequence"/>
</dbReference>
<name>A0A520KXP0_9EURY</name>
<evidence type="ECO:0000256" key="2">
    <source>
        <dbReference type="ARBA" id="ARBA00023274"/>
    </source>
</evidence>
<evidence type="ECO:0000256" key="3">
    <source>
        <dbReference type="HAMAP-Rule" id="MF_00359"/>
    </source>
</evidence>
<dbReference type="HAMAP" id="MF_00359">
    <property type="entry name" value="Ribosomal_eS1"/>
    <property type="match status" value="1"/>
</dbReference>
<evidence type="ECO:0000313" key="4">
    <source>
        <dbReference type="EMBL" id="RZN70670.1"/>
    </source>
</evidence>
<dbReference type="GO" id="GO:0006412">
    <property type="term" value="P:translation"/>
    <property type="evidence" value="ECO:0007669"/>
    <property type="project" value="UniProtKB-UniRule"/>
</dbReference>
<keyword evidence="1 3" id="KW-0689">Ribosomal protein</keyword>
<dbReference type="GO" id="GO:0003735">
    <property type="term" value="F:structural constituent of ribosome"/>
    <property type="evidence" value="ECO:0007669"/>
    <property type="project" value="InterPro"/>
</dbReference>
<keyword evidence="2 3" id="KW-0687">Ribonucleoprotein</keyword>
<dbReference type="GO" id="GO:1990904">
    <property type="term" value="C:ribonucleoprotein complex"/>
    <property type="evidence" value="ECO:0007669"/>
    <property type="project" value="UniProtKB-KW"/>
</dbReference>
<sequence>MARKVKKTIDTWKQKRWYKIIAPEIFGKTELKETITDDPNKLIGRKAEVTLADLINDWSKQNIKLTFQIERVDGDKAYTGFRSHELTQDYMRSLVRRKMSMIAGNFLVTTKDGYVVRVKPHCFTLRRVKTTKKEKIRVIMEETVNNSAKKLDFNQFMQGVVLGKLASDIYKGAKVIYPLRRVEIGKSEFVSYNALKSQPESSAVSA</sequence>
<evidence type="ECO:0000313" key="5">
    <source>
        <dbReference type="Proteomes" id="UP000320766"/>
    </source>
</evidence>
<comment type="caution">
    <text evidence="4">The sequence shown here is derived from an EMBL/GenBank/DDBJ whole genome shotgun (WGS) entry which is preliminary data.</text>
</comment>
<dbReference type="SMART" id="SM01397">
    <property type="entry name" value="Ribosomal_S3Ae"/>
    <property type="match status" value="1"/>
</dbReference>
<comment type="similarity">
    <text evidence="3">Belongs to the eukaryotic ribosomal protein eS1 family.</text>
</comment>
<gene>
    <name evidence="3" type="primary">rps3ae</name>
    <name evidence="4" type="ORF">EF807_02950</name>
</gene>
<accession>A0A520KXP0</accession>
<dbReference type="PANTHER" id="PTHR11830">
    <property type="entry name" value="40S RIBOSOMAL PROTEIN S3A"/>
    <property type="match status" value="1"/>
</dbReference>
<dbReference type="EMBL" id="RXIL01000052">
    <property type="protein sequence ID" value="RZN70670.1"/>
    <property type="molecule type" value="Genomic_DNA"/>
</dbReference>
<proteinExistence type="inferred from homology"/>